<keyword evidence="1" id="KW-1133">Transmembrane helix</keyword>
<dbReference type="EMBL" id="CAJJDN010000030">
    <property type="protein sequence ID" value="CAD8073168.1"/>
    <property type="molecule type" value="Genomic_DNA"/>
</dbReference>
<evidence type="ECO:0008006" key="4">
    <source>
        <dbReference type="Google" id="ProtNLM"/>
    </source>
</evidence>
<accession>A0A8S1LWM5</accession>
<feature type="transmembrane region" description="Helical" evidence="1">
    <location>
        <begin position="20"/>
        <end position="40"/>
    </location>
</feature>
<keyword evidence="3" id="KW-1185">Reference proteome</keyword>
<proteinExistence type="predicted"/>
<evidence type="ECO:0000313" key="3">
    <source>
        <dbReference type="Proteomes" id="UP000692954"/>
    </source>
</evidence>
<protein>
    <recommendedName>
        <fullName evidence="4">Transmembrane protein</fullName>
    </recommendedName>
</protein>
<gene>
    <name evidence="2" type="ORF">PSON_ATCC_30995.1.T0300160</name>
</gene>
<keyword evidence="1" id="KW-0812">Transmembrane</keyword>
<keyword evidence="1" id="KW-0472">Membrane</keyword>
<reference evidence="2" key="1">
    <citation type="submission" date="2021-01" db="EMBL/GenBank/DDBJ databases">
        <authorList>
            <consortium name="Genoscope - CEA"/>
            <person name="William W."/>
        </authorList>
    </citation>
    <scope>NUCLEOTIDE SEQUENCE</scope>
</reference>
<evidence type="ECO:0000256" key="1">
    <source>
        <dbReference type="SAM" id="Phobius"/>
    </source>
</evidence>
<organism evidence="2 3">
    <name type="scientific">Paramecium sonneborni</name>
    <dbReference type="NCBI Taxonomy" id="65129"/>
    <lineage>
        <taxon>Eukaryota</taxon>
        <taxon>Sar</taxon>
        <taxon>Alveolata</taxon>
        <taxon>Ciliophora</taxon>
        <taxon>Intramacronucleata</taxon>
        <taxon>Oligohymenophorea</taxon>
        <taxon>Peniculida</taxon>
        <taxon>Parameciidae</taxon>
        <taxon>Paramecium</taxon>
    </lineage>
</organism>
<dbReference type="OrthoDB" id="310828at2759"/>
<sequence>MNTRQMQNTNQKVILKRIEILTMLEFTVNWILFIMQEYLMHSWYFFITVQQYIKYHRFLFISFQILSKFTSQAILNKQSQCIFYLCIAFLLILLIITTIVHGIQIQLFLFLFQILFMQLKIKHRSLILIGHQDRQQHIQLETSHVQ</sequence>
<name>A0A8S1LWM5_9CILI</name>
<dbReference type="Proteomes" id="UP000692954">
    <property type="component" value="Unassembled WGS sequence"/>
</dbReference>
<feature type="transmembrane region" description="Helical" evidence="1">
    <location>
        <begin position="81"/>
        <end position="99"/>
    </location>
</feature>
<dbReference type="AlphaFoldDB" id="A0A8S1LWM5"/>
<evidence type="ECO:0000313" key="2">
    <source>
        <dbReference type="EMBL" id="CAD8073168.1"/>
    </source>
</evidence>
<comment type="caution">
    <text evidence="2">The sequence shown here is derived from an EMBL/GenBank/DDBJ whole genome shotgun (WGS) entry which is preliminary data.</text>
</comment>